<keyword evidence="3 5" id="KW-1133">Transmembrane helix</keyword>
<feature type="transmembrane region" description="Helical" evidence="5">
    <location>
        <begin position="123"/>
        <end position="146"/>
    </location>
</feature>
<feature type="transmembrane region" description="Helical" evidence="5">
    <location>
        <begin position="372"/>
        <end position="398"/>
    </location>
</feature>
<keyword evidence="4 5" id="KW-0472">Membrane</keyword>
<dbReference type="GO" id="GO:0016020">
    <property type="term" value="C:membrane"/>
    <property type="evidence" value="ECO:0007669"/>
    <property type="project" value="UniProtKB-SubCell"/>
</dbReference>
<feature type="transmembrane region" description="Helical" evidence="5">
    <location>
        <begin position="187"/>
        <end position="207"/>
    </location>
</feature>
<dbReference type="AlphaFoldDB" id="A0A7R9WAM0"/>
<dbReference type="GO" id="GO:0022857">
    <property type="term" value="F:transmembrane transporter activity"/>
    <property type="evidence" value="ECO:0007669"/>
    <property type="project" value="InterPro"/>
</dbReference>
<reference evidence="6" key="1">
    <citation type="submission" date="2021-01" db="EMBL/GenBank/DDBJ databases">
        <authorList>
            <person name="Corre E."/>
            <person name="Pelletier E."/>
            <person name="Niang G."/>
            <person name="Scheremetjew M."/>
            <person name="Finn R."/>
            <person name="Kale V."/>
            <person name="Holt S."/>
            <person name="Cochrane G."/>
            <person name="Meng A."/>
            <person name="Brown T."/>
            <person name="Cohen L."/>
        </authorList>
    </citation>
    <scope>NUCLEOTIDE SEQUENCE</scope>
    <source>
        <strain evidence="6">CCMP147</strain>
    </source>
</reference>
<dbReference type="Gene3D" id="1.20.1250.20">
    <property type="entry name" value="MFS general substrate transporter like domains"/>
    <property type="match status" value="2"/>
</dbReference>
<evidence type="ECO:0000256" key="2">
    <source>
        <dbReference type="ARBA" id="ARBA00022692"/>
    </source>
</evidence>
<evidence type="ECO:0000256" key="4">
    <source>
        <dbReference type="ARBA" id="ARBA00023136"/>
    </source>
</evidence>
<feature type="transmembrane region" description="Helical" evidence="5">
    <location>
        <begin position="158"/>
        <end position="181"/>
    </location>
</feature>
<organism evidence="6">
    <name type="scientific">Pseudictyota dubia</name>
    <dbReference type="NCBI Taxonomy" id="2749911"/>
    <lineage>
        <taxon>Eukaryota</taxon>
        <taxon>Sar</taxon>
        <taxon>Stramenopiles</taxon>
        <taxon>Ochrophyta</taxon>
        <taxon>Bacillariophyta</taxon>
        <taxon>Mediophyceae</taxon>
        <taxon>Biddulphiophycidae</taxon>
        <taxon>Eupodiscales</taxon>
        <taxon>Odontellaceae</taxon>
        <taxon>Pseudictyota</taxon>
    </lineage>
</organism>
<gene>
    <name evidence="6" type="ORF">TDUB1175_LOCUS17686</name>
</gene>
<proteinExistence type="predicted"/>
<evidence type="ECO:0000256" key="5">
    <source>
        <dbReference type="SAM" id="Phobius"/>
    </source>
</evidence>
<dbReference type="Pfam" id="PF07690">
    <property type="entry name" value="MFS_1"/>
    <property type="match status" value="1"/>
</dbReference>
<feature type="transmembrane region" description="Helical" evidence="5">
    <location>
        <begin position="464"/>
        <end position="484"/>
    </location>
</feature>
<evidence type="ECO:0000256" key="3">
    <source>
        <dbReference type="ARBA" id="ARBA00022989"/>
    </source>
</evidence>
<name>A0A7R9WAM0_9STRA</name>
<evidence type="ECO:0000256" key="1">
    <source>
        <dbReference type="ARBA" id="ARBA00004141"/>
    </source>
</evidence>
<feature type="transmembrane region" description="Helical" evidence="5">
    <location>
        <begin position="91"/>
        <end position="111"/>
    </location>
</feature>
<feature type="transmembrane region" description="Helical" evidence="5">
    <location>
        <begin position="281"/>
        <end position="302"/>
    </location>
</feature>
<feature type="transmembrane region" description="Helical" evidence="5">
    <location>
        <begin position="24"/>
        <end position="44"/>
    </location>
</feature>
<keyword evidence="2 5" id="KW-0812">Transmembrane</keyword>
<dbReference type="EMBL" id="HBED01035300">
    <property type="protein sequence ID" value="CAD8319099.1"/>
    <property type="molecule type" value="Transcribed_RNA"/>
</dbReference>
<dbReference type="PANTHER" id="PTHR21576">
    <property type="entry name" value="UNCHARACTERIZED NODULIN-LIKE PROTEIN"/>
    <property type="match status" value="1"/>
</dbReference>
<feature type="transmembrane region" description="Helical" evidence="5">
    <location>
        <begin position="314"/>
        <end position="334"/>
    </location>
</feature>
<comment type="subcellular location">
    <subcellularLocation>
        <location evidence="1">Membrane</location>
        <topology evidence="1">Multi-pass membrane protein</topology>
    </subcellularLocation>
</comment>
<dbReference type="SUPFAM" id="SSF103473">
    <property type="entry name" value="MFS general substrate transporter"/>
    <property type="match status" value="1"/>
</dbReference>
<accession>A0A7R9WAM0</accession>
<evidence type="ECO:0000313" key="6">
    <source>
        <dbReference type="EMBL" id="CAD8319099.1"/>
    </source>
</evidence>
<dbReference type="PANTHER" id="PTHR21576:SF158">
    <property type="entry name" value="RIBOSOMAL RNA-PROCESSING PROTEIN 12-LIKE CONSERVED DOMAIN-CONTAINING PROTEIN"/>
    <property type="match status" value="1"/>
</dbReference>
<protein>
    <recommendedName>
        <fullName evidence="7">Nodulin-like domain-containing protein</fullName>
    </recommendedName>
</protein>
<feature type="transmembrane region" description="Helical" evidence="5">
    <location>
        <begin position="410"/>
        <end position="432"/>
    </location>
</feature>
<dbReference type="InterPro" id="IPR036259">
    <property type="entry name" value="MFS_trans_sf"/>
</dbReference>
<dbReference type="InterPro" id="IPR011701">
    <property type="entry name" value="MFS"/>
</dbReference>
<evidence type="ECO:0008006" key="7">
    <source>
        <dbReference type="Google" id="ProtNLM"/>
    </source>
</evidence>
<feature type="transmembrane region" description="Helical" evidence="5">
    <location>
        <begin position="346"/>
        <end position="366"/>
    </location>
</feature>
<sequence length="485" mass="51817">MTHQPNESTPLFTLPSRTYRDRRVLSTVSVSVLLGLVSGTLYGFGRYSRALKDILGLSQLQIQRFGILLDTGNYVGHPVTGYVYDHFGPRVSCLSAALIVFLSYGAIHLSVDGHSERSSDESLVVFDVGFFMVGFGSGLGYIAALGSATRTFQSTPHLGRAIGLVAAGYGLCSTIVGITYHVVGLEFFFLLWAILVAVVNVLGAYVLPSPQEEAEANGENTDKQTENDGGSVAMTTLDLEENKNTISLGRRLVRMASRRTIDVRPLLDSLSTWRTWTKLDFWLLFASFACTTGCGLFVINNISTMVQSIGGEDSFSGILVFLLSICNCVGRIIMGMLADQPRLSKVALFRGVSLLMAVALFVSAAARTETALVSLIVTVAIAAMAYGASWVLIVGVLAEWFGNVDFGKDYGLMAMGPALSGMIFNAASAWIYQQHAYTAAPGVDEGGADLNAGICLGLVCYRGAYLLTGTAAVVGCLLLSFVSVQ</sequence>